<dbReference type="EMBL" id="FCNP01000049">
    <property type="protein sequence ID" value="CVI63215.1"/>
    <property type="molecule type" value="Genomic_DNA"/>
</dbReference>
<sequence>MRIAVAETSVTNLNGVLPLGRVEHSDAQNGYCITNTDISSSRATGSGTWKWRVCLILVQKIRPRVVIREPAGTDSAQRFLGCHPPHMDRT</sequence>
<comment type="caution">
    <text evidence="1">The sequence shown here is derived from an EMBL/GenBank/DDBJ whole genome shotgun (WGS) entry which is preliminary data.</text>
</comment>
<evidence type="ECO:0000313" key="2">
    <source>
        <dbReference type="Proteomes" id="UP000192140"/>
    </source>
</evidence>
<reference evidence="1" key="1">
    <citation type="submission" date="2016-01" db="EMBL/GenBank/DDBJ databases">
        <authorList>
            <person name="Regsiter A."/>
            <person name="william w."/>
        </authorList>
    </citation>
    <scope>NUCLEOTIDE SEQUENCE</scope>
    <source>
        <strain evidence="1">NCPPB 1641</strain>
    </source>
</reference>
<name>A0A1S7U8T8_9HYPH</name>
<dbReference type="Proteomes" id="UP000192140">
    <property type="component" value="Unassembled WGS sequence"/>
</dbReference>
<evidence type="ECO:0000313" key="1">
    <source>
        <dbReference type="EMBL" id="CVI63215.1"/>
    </source>
</evidence>
<organism evidence="1 2">
    <name type="scientific">Agrobacterium deltaense NCPPB 1641</name>
    <dbReference type="NCBI Taxonomy" id="1183425"/>
    <lineage>
        <taxon>Bacteria</taxon>
        <taxon>Pseudomonadati</taxon>
        <taxon>Pseudomonadota</taxon>
        <taxon>Alphaproteobacteria</taxon>
        <taxon>Hyphomicrobiales</taxon>
        <taxon>Rhizobiaceae</taxon>
        <taxon>Rhizobium/Agrobacterium group</taxon>
        <taxon>Agrobacterium</taxon>
    </lineage>
</organism>
<proteinExistence type="predicted"/>
<protein>
    <submittedName>
        <fullName evidence="1">Uncharacterized protein</fullName>
    </submittedName>
</protein>
<accession>A0A1S7U8T8</accession>
<keyword evidence="2" id="KW-1185">Reference proteome</keyword>
<dbReference type="AlphaFoldDB" id="A0A1S7U8T8"/>
<gene>
    <name evidence="1" type="ORF">AGR7A_pAt20142</name>
</gene>